<sequence>MEDYSPFRTGCIFQPLPEEHWWSAGHLAPLDTPGDKSSTVNGVYTKTAPLLDGFVDSYDADSTDRRWDYINPMINSTSWWNGLDSTTEYVPPLTPSKHIIAKDLPPLQVYSYLPSTAKDAIPKQNHDSNDLSTHKSARRSNLAYENVTSEPKNNRQSTICRTMNTSSNGVHPAQQGNDRINNPQERNRITAYKFRIKQREDISRLNSRTQELERVHHELSTCVADLSLQVYELKMQILQQSGCNCTLMRNYLTHESRRYVQALVEEPQSAVLFLQAETPMRCEQK</sequence>
<dbReference type="SUPFAM" id="SSF57959">
    <property type="entry name" value="Leucine zipper domain"/>
    <property type="match status" value="1"/>
</dbReference>
<gene>
    <name evidence="2" type="ORF">FIE12Z_10603</name>
</gene>
<comment type="caution">
    <text evidence="2">The sequence shown here is derived from an EMBL/GenBank/DDBJ whole genome shotgun (WGS) entry which is preliminary data.</text>
</comment>
<dbReference type="STRING" id="2594813.A0A395MB64"/>
<proteinExistence type="predicted"/>
<feature type="compositionally biased region" description="Basic and acidic residues" evidence="1">
    <location>
        <begin position="120"/>
        <end position="133"/>
    </location>
</feature>
<name>A0A395MB64_9HYPO</name>
<dbReference type="InterPro" id="IPR046347">
    <property type="entry name" value="bZIP_sf"/>
</dbReference>
<evidence type="ECO:0000313" key="3">
    <source>
        <dbReference type="Proteomes" id="UP000265631"/>
    </source>
</evidence>
<dbReference type="Gene3D" id="1.20.5.170">
    <property type="match status" value="1"/>
</dbReference>
<feature type="region of interest" description="Disordered" evidence="1">
    <location>
        <begin position="120"/>
        <end position="156"/>
    </location>
</feature>
<evidence type="ECO:0000313" key="2">
    <source>
        <dbReference type="EMBL" id="RFN45152.1"/>
    </source>
</evidence>
<protein>
    <recommendedName>
        <fullName evidence="4">BZIP domain-containing protein</fullName>
    </recommendedName>
</protein>
<evidence type="ECO:0008006" key="4">
    <source>
        <dbReference type="Google" id="ProtNLM"/>
    </source>
</evidence>
<accession>A0A395MB64</accession>
<organism evidence="2 3">
    <name type="scientific">Fusarium flagelliforme</name>
    <dbReference type="NCBI Taxonomy" id="2675880"/>
    <lineage>
        <taxon>Eukaryota</taxon>
        <taxon>Fungi</taxon>
        <taxon>Dikarya</taxon>
        <taxon>Ascomycota</taxon>
        <taxon>Pezizomycotina</taxon>
        <taxon>Sordariomycetes</taxon>
        <taxon>Hypocreomycetidae</taxon>
        <taxon>Hypocreales</taxon>
        <taxon>Nectriaceae</taxon>
        <taxon>Fusarium</taxon>
        <taxon>Fusarium incarnatum-equiseti species complex</taxon>
    </lineage>
</organism>
<dbReference type="CDD" id="cd14687">
    <property type="entry name" value="bZIP_ATF2"/>
    <property type="match status" value="1"/>
</dbReference>
<keyword evidence="3" id="KW-1185">Reference proteome</keyword>
<feature type="compositionally biased region" description="Polar residues" evidence="1">
    <location>
        <begin position="146"/>
        <end position="156"/>
    </location>
</feature>
<dbReference type="GO" id="GO:0003700">
    <property type="term" value="F:DNA-binding transcription factor activity"/>
    <property type="evidence" value="ECO:0007669"/>
    <property type="project" value="InterPro"/>
</dbReference>
<dbReference type="EMBL" id="PXXK01000369">
    <property type="protein sequence ID" value="RFN45152.1"/>
    <property type="molecule type" value="Genomic_DNA"/>
</dbReference>
<dbReference type="Proteomes" id="UP000265631">
    <property type="component" value="Unassembled WGS sequence"/>
</dbReference>
<reference evidence="2 3" key="1">
    <citation type="journal article" date="2018" name="PLoS Pathog.">
        <title>Evolution of structural diversity of trichothecenes, a family of toxins produced by plant pathogenic and entomopathogenic fungi.</title>
        <authorList>
            <person name="Proctor R.H."/>
            <person name="McCormick S.P."/>
            <person name="Kim H.S."/>
            <person name="Cardoza R.E."/>
            <person name="Stanley A.M."/>
            <person name="Lindo L."/>
            <person name="Kelly A."/>
            <person name="Brown D.W."/>
            <person name="Lee T."/>
            <person name="Vaughan M.M."/>
            <person name="Alexander N.J."/>
            <person name="Busman M."/>
            <person name="Gutierrez S."/>
        </authorList>
    </citation>
    <scope>NUCLEOTIDE SEQUENCE [LARGE SCALE GENOMIC DNA]</scope>
    <source>
        <strain evidence="2 3">NRRL 13405</strain>
    </source>
</reference>
<dbReference type="AlphaFoldDB" id="A0A395MB64"/>
<evidence type="ECO:0000256" key="1">
    <source>
        <dbReference type="SAM" id="MobiDB-lite"/>
    </source>
</evidence>